<dbReference type="Pfam" id="PF16925">
    <property type="entry name" value="TetR_C_13"/>
    <property type="match status" value="1"/>
</dbReference>
<dbReference type="Pfam" id="PF00440">
    <property type="entry name" value="TetR_N"/>
    <property type="match status" value="1"/>
</dbReference>
<keyword evidence="1" id="KW-0805">Transcription regulation</keyword>
<feature type="domain" description="HTH tetR-type" evidence="5">
    <location>
        <begin position="12"/>
        <end position="72"/>
    </location>
</feature>
<protein>
    <submittedName>
        <fullName evidence="6">TetR/AcrR family transcriptional repressor of nem operon</fullName>
    </submittedName>
</protein>
<dbReference type="SUPFAM" id="SSF48498">
    <property type="entry name" value="Tetracyclin repressor-like, C-terminal domain"/>
    <property type="match status" value="1"/>
</dbReference>
<dbReference type="Proteomes" id="UP000557717">
    <property type="component" value="Unassembled WGS sequence"/>
</dbReference>
<reference evidence="6 7" key="1">
    <citation type="submission" date="2020-08" db="EMBL/GenBank/DDBJ databases">
        <title>Genomic Encyclopedia of Type Strains, Phase IV (KMG-IV): sequencing the most valuable type-strain genomes for metagenomic binning, comparative biology and taxonomic classification.</title>
        <authorList>
            <person name="Goeker M."/>
        </authorList>
    </citation>
    <scope>NUCLEOTIDE SEQUENCE [LARGE SCALE GENOMIC DNA]</scope>
    <source>
        <strain evidence="6 7">YC6886</strain>
    </source>
</reference>
<dbReference type="AlphaFoldDB" id="A0A840VGT6"/>
<organism evidence="6 7">
    <name type="scientific">Haloferula luteola</name>
    <dbReference type="NCBI Taxonomy" id="595692"/>
    <lineage>
        <taxon>Bacteria</taxon>
        <taxon>Pseudomonadati</taxon>
        <taxon>Verrucomicrobiota</taxon>
        <taxon>Verrucomicrobiia</taxon>
        <taxon>Verrucomicrobiales</taxon>
        <taxon>Verrucomicrobiaceae</taxon>
        <taxon>Haloferula</taxon>
    </lineage>
</organism>
<dbReference type="PANTHER" id="PTHR47506:SF6">
    <property type="entry name" value="HTH-TYPE TRANSCRIPTIONAL REPRESSOR NEMR"/>
    <property type="match status" value="1"/>
</dbReference>
<dbReference type="InterPro" id="IPR036271">
    <property type="entry name" value="Tet_transcr_reg_TetR-rel_C_sf"/>
</dbReference>
<evidence type="ECO:0000256" key="2">
    <source>
        <dbReference type="ARBA" id="ARBA00023125"/>
    </source>
</evidence>
<dbReference type="InterPro" id="IPR001647">
    <property type="entry name" value="HTH_TetR"/>
</dbReference>
<dbReference type="PRINTS" id="PR00455">
    <property type="entry name" value="HTHTETR"/>
</dbReference>
<comment type="caution">
    <text evidence="6">The sequence shown here is derived from an EMBL/GenBank/DDBJ whole genome shotgun (WGS) entry which is preliminary data.</text>
</comment>
<dbReference type="EMBL" id="JACHFD010000019">
    <property type="protein sequence ID" value="MBB5353039.1"/>
    <property type="molecule type" value="Genomic_DNA"/>
</dbReference>
<evidence type="ECO:0000313" key="6">
    <source>
        <dbReference type="EMBL" id="MBB5353039.1"/>
    </source>
</evidence>
<dbReference type="SUPFAM" id="SSF46689">
    <property type="entry name" value="Homeodomain-like"/>
    <property type="match status" value="1"/>
</dbReference>
<dbReference type="PROSITE" id="PS50977">
    <property type="entry name" value="HTH_TETR_2"/>
    <property type="match status" value="1"/>
</dbReference>
<dbReference type="RefSeq" id="WP_184020559.1">
    <property type="nucleotide sequence ID" value="NZ_JACHFD010000019.1"/>
</dbReference>
<evidence type="ECO:0000256" key="3">
    <source>
        <dbReference type="ARBA" id="ARBA00023163"/>
    </source>
</evidence>
<dbReference type="GO" id="GO:0003677">
    <property type="term" value="F:DNA binding"/>
    <property type="evidence" value="ECO:0007669"/>
    <property type="project" value="UniProtKB-UniRule"/>
</dbReference>
<proteinExistence type="predicted"/>
<keyword evidence="7" id="KW-1185">Reference proteome</keyword>
<dbReference type="Gene3D" id="1.10.357.10">
    <property type="entry name" value="Tetracycline Repressor, domain 2"/>
    <property type="match status" value="1"/>
</dbReference>
<dbReference type="InterPro" id="IPR009057">
    <property type="entry name" value="Homeodomain-like_sf"/>
</dbReference>
<evidence type="ECO:0000259" key="5">
    <source>
        <dbReference type="PROSITE" id="PS50977"/>
    </source>
</evidence>
<accession>A0A840VGT6</accession>
<evidence type="ECO:0000256" key="1">
    <source>
        <dbReference type="ARBA" id="ARBA00023015"/>
    </source>
</evidence>
<evidence type="ECO:0000313" key="7">
    <source>
        <dbReference type="Proteomes" id="UP000557717"/>
    </source>
</evidence>
<name>A0A840VGT6_9BACT</name>
<dbReference type="InterPro" id="IPR011075">
    <property type="entry name" value="TetR_C"/>
</dbReference>
<gene>
    <name evidence="6" type="ORF">HNR46_003292</name>
</gene>
<dbReference type="PANTHER" id="PTHR47506">
    <property type="entry name" value="TRANSCRIPTIONAL REGULATORY PROTEIN"/>
    <property type="match status" value="1"/>
</dbReference>
<keyword evidence="3" id="KW-0804">Transcription</keyword>
<evidence type="ECO:0000256" key="4">
    <source>
        <dbReference type="PROSITE-ProRule" id="PRU00335"/>
    </source>
</evidence>
<keyword evidence="2 4" id="KW-0238">DNA-binding</keyword>
<sequence>MPQSTSRRRSPEETREDLVQATVRLILKQGFTATRVDAICSEAGVTKGAFFHHFKGKDEIGDAAIAWWGRMGSQAYAPAWDDVEGDPLVRLHRMLDLMIQFTEREAPCVCVVGMMSQEFAQSKPEFRQAADRELAHWSQQVAKLLDQAKCQHPVAQDFDSDSVAWFLNSLWQGSMLVSKTHQDPAMIRRNLEMARHYLDTLFPASNLNPN</sequence>
<feature type="DNA-binding region" description="H-T-H motif" evidence="4">
    <location>
        <begin position="35"/>
        <end position="54"/>
    </location>
</feature>